<comment type="caution">
    <text evidence="3">The sequence shown here is derived from an EMBL/GenBank/DDBJ whole genome shotgun (WGS) entry which is preliminary data.</text>
</comment>
<dbReference type="GO" id="GO:0015074">
    <property type="term" value="P:DNA integration"/>
    <property type="evidence" value="ECO:0007669"/>
    <property type="project" value="InterPro"/>
</dbReference>
<dbReference type="InterPro" id="IPR053392">
    <property type="entry name" value="Transposase_IS30-like"/>
</dbReference>
<evidence type="ECO:0000256" key="1">
    <source>
        <dbReference type="ARBA" id="ARBA00023172"/>
    </source>
</evidence>
<dbReference type="PROSITE" id="PS50994">
    <property type="entry name" value="INTEGRASE"/>
    <property type="match status" value="1"/>
</dbReference>
<gene>
    <name evidence="3" type="ORF">CEY15_17800</name>
</gene>
<dbReference type="InterPro" id="IPR051917">
    <property type="entry name" value="Transposase-Integrase"/>
</dbReference>
<evidence type="ECO:0000259" key="2">
    <source>
        <dbReference type="PROSITE" id="PS50994"/>
    </source>
</evidence>
<dbReference type="GO" id="GO:0003676">
    <property type="term" value="F:nucleic acid binding"/>
    <property type="evidence" value="ECO:0007669"/>
    <property type="project" value="InterPro"/>
</dbReference>
<proteinExistence type="predicted"/>
<reference evidence="4" key="1">
    <citation type="submission" date="2017-09" db="EMBL/GenBank/DDBJ databases">
        <authorList>
            <person name="Zhang Y."/>
            <person name="Huang X."/>
            <person name="Liu J."/>
            <person name="Lu L."/>
            <person name="Peng K."/>
        </authorList>
    </citation>
    <scope>NUCLEOTIDE SEQUENCE [LARGE SCALE GENOMIC DNA]</scope>
    <source>
        <strain evidence="4">S-XJ-1</strain>
    </source>
</reference>
<evidence type="ECO:0000313" key="3">
    <source>
        <dbReference type="EMBL" id="PAY21662.1"/>
    </source>
</evidence>
<organism evidence="3 4">
    <name type="scientific">Dietzia natronolimnaea</name>
    <dbReference type="NCBI Taxonomy" id="161920"/>
    <lineage>
        <taxon>Bacteria</taxon>
        <taxon>Bacillati</taxon>
        <taxon>Actinomycetota</taxon>
        <taxon>Actinomycetes</taxon>
        <taxon>Mycobacteriales</taxon>
        <taxon>Dietziaceae</taxon>
        <taxon>Dietzia</taxon>
    </lineage>
</organism>
<feature type="domain" description="Integrase catalytic" evidence="2">
    <location>
        <begin position="230"/>
        <end position="382"/>
    </location>
</feature>
<dbReference type="PANTHER" id="PTHR10948">
    <property type="entry name" value="TRANSPOSASE"/>
    <property type="match status" value="1"/>
</dbReference>
<dbReference type="EMBL" id="NTGA01000096">
    <property type="protein sequence ID" value="PAY21662.1"/>
    <property type="molecule type" value="Genomic_DNA"/>
</dbReference>
<dbReference type="Pfam" id="PF13936">
    <property type="entry name" value="HTH_38"/>
    <property type="match status" value="1"/>
</dbReference>
<accession>A0A2A2WKF0</accession>
<dbReference type="Proteomes" id="UP000218810">
    <property type="component" value="Unassembled WGS sequence"/>
</dbReference>
<dbReference type="GO" id="GO:0005829">
    <property type="term" value="C:cytosol"/>
    <property type="evidence" value="ECO:0007669"/>
    <property type="project" value="TreeGrafter"/>
</dbReference>
<dbReference type="OrthoDB" id="9803231at2"/>
<keyword evidence="4" id="KW-1185">Reference proteome</keyword>
<dbReference type="GO" id="GO:0032196">
    <property type="term" value="P:transposition"/>
    <property type="evidence" value="ECO:0007669"/>
    <property type="project" value="TreeGrafter"/>
</dbReference>
<keyword evidence="1" id="KW-0233">DNA recombination</keyword>
<dbReference type="RefSeq" id="WP_069389026.1">
    <property type="nucleotide sequence ID" value="NZ_NTGA01000096.1"/>
</dbReference>
<sequence length="383" mass="43291">MAKIGRPGLPPEERQRVWDMWKAGSSISEISRSVDSPPGSVFSILRPKGGIYQSPQKRRAGTLSLSDREEISRGLAAGDSYRQIGRQLGRPASTISREVGQNEGRERYRAIDADDRAWRRARRPQKPKLATNPVLRGYVAARLKEEWSPEQIAGRLKKQYPAGSRMLISHEAIYRSLYIQSWNVLDKSLQKQLRTGRPIRRAVSNTTSGQWRSQIKDAVSIDARPDDVADRAVPGHWEGDLMIGSEQSQIATVVERSSRYTCLVQVDSRHASSVTEGLCRELSALPETMSRSLTWDRGMELAGHKDVAAGTGISVYFADPHSPWQRGTNENTNRWLRQYFPKKTSMNGYSQADLHRIAERLNNRPRKTLDYDTPAERYAALLH</sequence>
<dbReference type="SUPFAM" id="SSF53098">
    <property type="entry name" value="Ribonuclease H-like"/>
    <property type="match status" value="1"/>
</dbReference>
<dbReference type="Gene3D" id="3.30.420.10">
    <property type="entry name" value="Ribonuclease H-like superfamily/Ribonuclease H"/>
    <property type="match status" value="1"/>
</dbReference>
<dbReference type="AlphaFoldDB" id="A0A2A2WKF0"/>
<dbReference type="InterPro" id="IPR025246">
    <property type="entry name" value="IS30-like_HTH"/>
</dbReference>
<dbReference type="NCBIfam" id="NF033563">
    <property type="entry name" value="transpos_IS30"/>
    <property type="match status" value="1"/>
</dbReference>
<evidence type="ECO:0000313" key="4">
    <source>
        <dbReference type="Proteomes" id="UP000218810"/>
    </source>
</evidence>
<dbReference type="InterPro" id="IPR012337">
    <property type="entry name" value="RNaseH-like_sf"/>
</dbReference>
<dbReference type="PANTHER" id="PTHR10948:SF23">
    <property type="entry name" value="TRANSPOSASE INSI FOR INSERTION SEQUENCE ELEMENT IS30A-RELATED"/>
    <property type="match status" value="1"/>
</dbReference>
<dbReference type="InterPro" id="IPR036397">
    <property type="entry name" value="RNaseH_sf"/>
</dbReference>
<dbReference type="InterPro" id="IPR001584">
    <property type="entry name" value="Integrase_cat-core"/>
</dbReference>
<protein>
    <submittedName>
        <fullName evidence="3">IS30 family transposase</fullName>
    </submittedName>
</protein>
<dbReference type="GO" id="GO:0006310">
    <property type="term" value="P:DNA recombination"/>
    <property type="evidence" value="ECO:0007669"/>
    <property type="project" value="UniProtKB-KW"/>
</dbReference>
<dbReference type="GO" id="GO:0004803">
    <property type="term" value="F:transposase activity"/>
    <property type="evidence" value="ECO:0007669"/>
    <property type="project" value="TreeGrafter"/>
</dbReference>
<name>A0A2A2WKF0_9ACTN</name>
<dbReference type="Pfam" id="PF00665">
    <property type="entry name" value="rve"/>
    <property type="match status" value="1"/>
</dbReference>